<protein>
    <recommendedName>
        <fullName evidence="4">DUF1285 domain-containing protein</fullName>
    </recommendedName>
</protein>
<dbReference type="InterPro" id="IPR048341">
    <property type="entry name" value="DUF1285_N"/>
</dbReference>
<evidence type="ECO:0000259" key="1">
    <source>
        <dbReference type="Pfam" id="PF06938"/>
    </source>
</evidence>
<dbReference type="EMBL" id="UINC01115178">
    <property type="protein sequence ID" value="SVC86012.1"/>
    <property type="molecule type" value="Genomic_DNA"/>
</dbReference>
<proteinExistence type="predicted"/>
<gene>
    <name evidence="3" type="ORF">METZ01_LOCUS338866</name>
</gene>
<dbReference type="Gene3D" id="2.30.270.10">
    <property type="entry name" value="duf1285 protein"/>
    <property type="match status" value="1"/>
</dbReference>
<accession>A0A382QMP6</accession>
<dbReference type="Pfam" id="PF06938">
    <property type="entry name" value="DUF1285_N"/>
    <property type="match status" value="1"/>
</dbReference>
<dbReference type="PIRSF" id="PIRSF029557">
    <property type="entry name" value="UCP029557"/>
    <property type="match status" value="1"/>
</dbReference>
<name>A0A382QMP6_9ZZZZ</name>
<reference evidence="3" key="1">
    <citation type="submission" date="2018-05" db="EMBL/GenBank/DDBJ databases">
        <authorList>
            <person name="Lanie J.A."/>
            <person name="Ng W.-L."/>
            <person name="Kazmierczak K.M."/>
            <person name="Andrzejewski T.M."/>
            <person name="Davidsen T.M."/>
            <person name="Wayne K.J."/>
            <person name="Tettelin H."/>
            <person name="Glass J.I."/>
            <person name="Rusch D."/>
            <person name="Podicherti R."/>
            <person name="Tsui H.-C.T."/>
            <person name="Winkler M.E."/>
        </authorList>
    </citation>
    <scope>NUCLEOTIDE SEQUENCE</scope>
</reference>
<feature type="domain" description="DUF1285" evidence="1">
    <location>
        <begin position="23"/>
        <end position="89"/>
    </location>
</feature>
<feature type="domain" description="DUF1285" evidence="2">
    <location>
        <begin position="90"/>
        <end position="184"/>
    </location>
</feature>
<dbReference type="Gene3D" id="3.10.540.10">
    <property type="entry name" value="duf1285 like domain"/>
    <property type="match status" value="1"/>
</dbReference>
<feature type="non-terminal residue" evidence="3">
    <location>
        <position position="1"/>
    </location>
</feature>
<evidence type="ECO:0008006" key="4">
    <source>
        <dbReference type="Google" id="ProtNLM"/>
    </source>
</evidence>
<dbReference type="InterPro" id="IPR010707">
    <property type="entry name" value="DUF1285"/>
</dbReference>
<dbReference type="Pfam" id="PF21028">
    <property type="entry name" value="DUF1285_C"/>
    <property type="match status" value="1"/>
</dbReference>
<evidence type="ECO:0000313" key="3">
    <source>
        <dbReference type="EMBL" id="SVC86012.1"/>
    </source>
</evidence>
<sequence length="188" mass="21422">VKDNDTASRLDRLADQLGKTELPPVHQWHPASTGDMDLRIARDGTWYYMNSPINRRRLVRLLASVMRRDDDGYCLVTPTEKLRIQVEDAPFLVVEMEHENDGDLQRLLFRTNVDDVVAADKQHPILVTHHPLSGEPSPYVRVRDRLDALISRPVFYQLVDLAVEKTGTRTGERGVWSCGSFFVLGEVS</sequence>
<evidence type="ECO:0000259" key="2">
    <source>
        <dbReference type="Pfam" id="PF21028"/>
    </source>
</evidence>
<dbReference type="InterPro" id="IPR023361">
    <property type="entry name" value="DUF1285_beta_roll_sf"/>
</dbReference>
<dbReference type="AlphaFoldDB" id="A0A382QMP6"/>
<dbReference type="InterPro" id="IPR048342">
    <property type="entry name" value="DUF1285_C"/>
</dbReference>
<organism evidence="3">
    <name type="scientific">marine metagenome</name>
    <dbReference type="NCBI Taxonomy" id="408172"/>
    <lineage>
        <taxon>unclassified sequences</taxon>
        <taxon>metagenomes</taxon>
        <taxon>ecological metagenomes</taxon>
    </lineage>
</organism>